<sequence length="282" mass="30296">MRRHPVREGRFRHRGAELVYDVHDVHDVHRDAGEGDAGEGPLAVYAHGGFASQAAEDRMGLFDWTPVLAAGRRLVRYDARAHGRSTGEPVDDDYTYPSLAGDLLALLDHLGARRPVDAMGASMGCGTVLHAAVRAPDRFSRLVLLIPPTAWTTRAAYASDNRRSAATIERAGVDAWLAARRAAPRPPVVADVPEVPPTPAGPVLPAVLRGLARSDLPSLPKIAALPHPTLILAWADDPGHPLSTARTLADTLLHADLHVARTRADIHAWGARIAEFLTRPGP</sequence>
<proteinExistence type="predicted"/>
<evidence type="ECO:0000313" key="3">
    <source>
        <dbReference type="Proteomes" id="UP001174050"/>
    </source>
</evidence>
<accession>A0ABT7Z237</accession>
<dbReference type="SUPFAM" id="SSF53474">
    <property type="entry name" value="alpha/beta-Hydrolases"/>
    <property type="match status" value="1"/>
</dbReference>
<organism evidence="2 3">
    <name type="scientific">Streptomyces ficellus</name>
    <dbReference type="NCBI Taxonomy" id="1977088"/>
    <lineage>
        <taxon>Bacteria</taxon>
        <taxon>Bacillati</taxon>
        <taxon>Actinomycetota</taxon>
        <taxon>Actinomycetes</taxon>
        <taxon>Kitasatosporales</taxon>
        <taxon>Streptomycetaceae</taxon>
        <taxon>Streptomyces</taxon>
    </lineage>
</organism>
<feature type="domain" description="AB hydrolase-1" evidence="1">
    <location>
        <begin position="64"/>
        <end position="148"/>
    </location>
</feature>
<dbReference type="RefSeq" id="WP_290110177.1">
    <property type="nucleotide sequence ID" value="NZ_JAUEPL010000004.1"/>
</dbReference>
<evidence type="ECO:0000313" key="2">
    <source>
        <dbReference type="EMBL" id="MDN3293322.1"/>
    </source>
</evidence>
<dbReference type="PANTHER" id="PTHR43433">
    <property type="entry name" value="HYDROLASE, ALPHA/BETA FOLD FAMILY PROTEIN"/>
    <property type="match status" value="1"/>
</dbReference>
<gene>
    <name evidence="2" type="ORF">QWM81_04515</name>
</gene>
<dbReference type="PRINTS" id="PR00111">
    <property type="entry name" value="ABHYDROLASE"/>
</dbReference>
<reference evidence="2" key="1">
    <citation type="submission" date="2023-06" db="EMBL/GenBank/DDBJ databases">
        <title>WGS-Sequencing of Streptomyces ficellus isolate 21 collected from sand in Gara Djebilet Iron Mine in Algeria.</title>
        <authorList>
            <person name="Zegers G.P."/>
            <person name="Gomez A."/>
            <person name="Gueddou A."/>
            <person name="Zahara A.F."/>
            <person name="Worth M."/>
            <person name="Sevigny J.L."/>
            <person name="Tisa L."/>
        </authorList>
    </citation>
    <scope>NUCLEOTIDE SEQUENCE</scope>
    <source>
        <strain evidence="2">AS11</strain>
    </source>
</reference>
<name>A0ABT7Z237_9ACTN</name>
<comment type="caution">
    <text evidence="2">The sequence shown here is derived from an EMBL/GenBank/DDBJ whole genome shotgun (WGS) entry which is preliminary data.</text>
</comment>
<dbReference type="EMBL" id="JAUEPL010000004">
    <property type="protein sequence ID" value="MDN3293322.1"/>
    <property type="molecule type" value="Genomic_DNA"/>
</dbReference>
<dbReference type="Gene3D" id="3.40.50.1820">
    <property type="entry name" value="alpha/beta hydrolase"/>
    <property type="match status" value="1"/>
</dbReference>
<dbReference type="GO" id="GO:0016787">
    <property type="term" value="F:hydrolase activity"/>
    <property type="evidence" value="ECO:0007669"/>
    <property type="project" value="UniProtKB-KW"/>
</dbReference>
<keyword evidence="2" id="KW-0378">Hydrolase</keyword>
<dbReference type="InterPro" id="IPR000073">
    <property type="entry name" value="AB_hydrolase_1"/>
</dbReference>
<evidence type="ECO:0000259" key="1">
    <source>
        <dbReference type="Pfam" id="PF00561"/>
    </source>
</evidence>
<protein>
    <submittedName>
        <fullName evidence="2">Alpha/beta fold hydrolase</fullName>
    </submittedName>
</protein>
<keyword evidence="3" id="KW-1185">Reference proteome</keyword>
<dbReference type="Pfam" id="PF00561">
    <property type="entry name" value="Abhydrolase_1"/>
    <property type="match status" value="1"/>
</dbReference>
<dbReference type="PANTHER" id="PTHR43433:SF5">
    <property type="entry name" value="AB HYDROLASE-1 DOMAIN-CONTAINING PROTEIN"/>
    <property type="match status" value="1"/>
</dbReference>
<dbReference type="InterPro" id="IPR050471">
    <property type="entry name" value="AB_hydrolase"/>
</dbReference>
<dbReference type="Proteomes" id="UP001174050">
    <property type="component" value="Unassembled WGS sequence"/>
</dbReference>
<dbReference type="InterPro" id="IPR029058">
    <property type="entry name" value="AB_hydrolase_fold"/>
</dbReference>